<dbReference type="AlphaFoldDB" id="A0A9D2JMS4"/>
<reference evidence="4" key="1">
    <citation type="journal article" date="2021" name="PeerJ">
        <title>Extensive microbial diversity within the chicken gut microbiome revealed by metagenomics and culture.</title>
        <authorList>
            <person name="Gilroy R."/>
            <person name="Ravi A."/>
            <person name="Getino M."/>
            <person name="Pursley I."/>
            <person name="Horton D.L."/>
            <person name="Alikhan N.F."/>
            <person name="Baker D."/>
            <person name="Gharbi K."/>
            <person name="Hall N."/>
            <person name="Watson M."/>
            <person name="Adriaenssens E.M."/>
            <person name="Foster-Nyarko E."/>
            <person name="Jarju S."/>
            <person name="Secka A."/>
            <person name="Antonio M."/>
            <person name="Oren A."/>
            <person name="Chaudhuri R.R."/>
            <person name="La Ragione R."/>
            <person name="Hildebrand F."/>
            <person name="Pallen M.J."/>
        </authorList>
    </citation>
    <scope>NUCLEOTIDE SEQUENCE</scope>
    <source>
        <strain evidence="4">ChiBcec16-3735</strain>
    </source>
</reference>
<accession>A0A9D2JMS4</accession>
<evidence type="ECO:0000256" key="1">
    <source>
        <dbReference type="ARBA" id="ARBA00022829"/>
    </source>
</evidence>
<comment type="caution">
    <text evidence="4">The sequence shown here is derived from an EMBL/GenBank/DDBJ whole genome shotgun (WGS) entry which is preliminary data.</text>
</comment>
<dbReference type="Pfam" id="PF02616">
    <property type="entry name" value="SMC_ScpA"/>
    <property type="match status" value="1"/>
</dbReference>
<organism evidence="4 5">
    <name type="scientific">Candidatus Faecalibacterium gallistercoris</name>
    <dbReference type="NCBI Taxonomy" id="2838579"/>
    <lineage>
        <taxon>Bacteria</taxon>
        <taxon>Bacillati</taxon>
        <taxon>Bacillota</taxon>
        <taxon>Clostridia</taxon>
        <taxon>Eubacteriales</taxon>
        <taxon>Oscillospiraceae</taxon>
        <taxon>Faecalibacterium</taxon>
    </lineage>
</organism>
<name>A0A9D2JMS4_9FIRM</name>
<dbReference type="Proteomes" id="UP000824065">
    <property type="component" value="Unassembled WGS sequence"/>
</dbReference>
<dbReference type="InterPro" id="IPR003768">
    <property type="entry name" value="ScpA"/>
</dbReference>
<evidence type="ECO:0000256" key="3">
    <source>
        <dbReference type="SAM" id="MobiDB-lite"/>
    </source>
</evidence>
<sequence>MGELTFHLKDFDGPLELLLALVQAHKMDLHDIPILELIDQYTRVVSRAQQQEPDAASSFVAMAAQLVEMKSRLLLPRSPEAEQLKQELTGRLIEYDRCRRLAGQLRSRARGVEVYTRPPARLAGGSLYPLRHAAQALADCWQAMAGRARPQPLRQEAFQPLVAAPFVSVESRVVHVLRGLATGKVDRLAQLFSPEQELSATVATFLAVLELVRSGRVAIAPDGGLSIRRGRLPPAAQGGGDRAGAGGPRTPGEEEQNGTS</sequence>
<evidence type="ECO:0000313" key="5">
    <source>
        <dbReference type="Proteomes" id="UP000824065"/>
    </source>
</evidence>
<keyword evidence="1" id="KW-0159">Chromosome partition</keyword>
<dbReference type="Gene3D" id="6.10.250.2410">
    <property type="match status" value="1"/>
</dbReference>
<dbReference type="PANTHER" id="PTHR33969">
    <property type="entry name" value="SEGREGATION AND CONDENSATION PROTEIN A"/>
    <property type="match status" value="1"/>
</dbReference>
<evidence type="ECO:0000313" key="4">
    <source>
        <dbReference type="EMBL" id="HIZ58527.1"/>
    </source>
</evidence>
<dbReference type="GO" id="GO:0007059">
    <property type="term" value="P:chromosome segregation"/>
    <property type="evidence" value="ECO:0007669"/>
    <property type="project" value="UniProtKB-KW"/>
</dbReference>
<gene>
    <name evidence="4" type="ORF">H9725_08115</name>
</gene>
<dbReference type="EMBL" id="DXBJ01000057">
    <property type="protein sequence ID" value="HIZ58527.1"/>
    <property type="molecule type" value="Genomic_DNA"/>
</dbReference>
<proteinExistence type="predicted"/>
<reference evidence="4" key="2">
    <citation type="submission" date="2021-04" db="EMBL/GenBank/DDBJ databases">
        <authorList>
            <person name="Gilroy R."/>
        </authorList>
    </citation>
    <scope>NUCLEOTIDE SEQUENCE</scope>
    <source>
        <strain evidence="4">ChiBcec16-3735</strain>
    </source>
</reference>
<evidence type="ECO:0000256" key="2">
    <source>
        <dbReference type="ARBA" id="ARBA00044777"/>
    </source>
</evidence>
<feature type="region of interest" description="Disordered" evidence="3">
    <location>
        <begin position="228"/>
        <end position="260"/>
    </location>
</feature>
<dbReference type="PANTHER" id="PTHR33969:SF2">
    <property type="entry name" value="SEGREGATION AND CONDENSATION PROTEIN A"/>
    <property type="match status" value="1"/>
</dbReference>
<protein>
    <recommendedName>
        <fullName evidence="2">Segregation and condensation protein A</fullName>
    </recommendedName>
</protein>
<feature type="compositionally biased region" description="Gly residues" evidence="3">
    <location>
        <begin position="237"/>
        <end position="249"/>
    </location>
</feature>